<dbReference type="AlphaFoldDB" id="A0AAD3D2E8"/>
<comment type="caution">
    <text evidence="2">The sequence shown here is derived from an EMBL/GenBank/DDBJ whole genome shotgun (WGS) entry which is preliminary data.</text>
</comment>
<proteinExistence type="predicted"/>
<dbReference type="PANTHER" id="PTHR42686:SF1">
    <property type="entry name" value="GH17980P-RELATED"/>
    <property type="match status" value="1"/>
</dbReference>
<dbReference type="Proteomes" id="UP001054902">
    <property type="component" value="Unassembled WGS sequence"/>
</dbReference>
<dbReference type="GO" id="GO:0005829">
    <property type="term" value="C:cytosol"/>
    <property type="evidence" value="ECO:0007669"/>
    <property type="project" value="TreeGrafter"/>
</dbReference>
<evidence type="ECO:0000313" key="3">
    <source>
        <dbReference type="Proteomes" id="UP001054902"/>
    </source>
</evidence>
<evidence type="ECO:0000259" key="1">
    <source>
        <dbReference type="Pfam" id="PF00248"/>
    </source>
</evidence>
<reference evidence="2 3" key="1">
    <citation type="journal article" date="2021" name="Sci. Rep.">
        <title>The genome of the diatom Chaetoceros tenuissimus carries an ancient integrated fragment of an extant virus.</title>
        <authorList>
            <person name="Hongo Y."/>
            <person name="Kimura K."/>
            <person name="Takaki Y."/>
            <person name="Yoshida Y."/>
            <person name="Baba S."/>
            <person name="Kobayashi G."/>
            <person name="Nagasaki K."/>
            <person name="Hano T."/>
            <person name="Tomaru Y."/>
        </authorList>
    </citation>
    <scope>NUCLEOTIDE SEQUENCE [LARGE SCALE GENOMIC DNA]</scope>
    <source>
        <strain evidence="2 3">NIES-3715</strain>
    </source>
</reference>
<dbReference type="GO" id="GO:0016491">
    <property type="term" value="F:oxidoreductase activity"/>
    <property type="evidence" value="ECO:0007669"/>
    <property type="project" value="InterPro"/>
</dbReference>
<dbReference type="Pfam" id="PF00248">
    <property type="entry name" value="Aldo_ket_red"/>
    <property type="match status" value="1"/>
</dbReference>
<dbReference type="Gene3D" id="3.20.20.100">
    <property type="entry name" value="NADP-dependent oxidoreductase domain"/>
    <property type="match status" value="1"/>
</dbReference>
<dbReference type="PANTHER" id="PTHR42686">
    <property type="entry name" value="GH17980P-RELATED"/>
    <property type="match status" value="1"/>
</dbReference>
<keyword evidence="3" id="KW-1185">Reference proteome</keyword>
<feature type="domain" description="NADP-dependent oxidoreductase" evidence="1">
    <location>
        <begin position="62"/>
        <end position="333"/>
    </location>
</feature>
<name>A0AAD3D2E8_9STRA</name>
<sequence length="433" mass="48476">MNTNIIPSRIFGRENSQVPIIGIGCSSFANNFVASECDVVSALSVNQETAHSLPKDHPKVKEWIKTLQKAIDLGFNLLDTAPWYGHGSSEVLIGFALKDINIDRKRLIINTKIGRYDAEPSKQFDFSYDMTIKSVKRSLDRMGCGYIDVLQLHDPEFAPSVDLLMKETIPAMLECKKRGWTKALGLTGYPLELHYEILECASREFSLVNDGRVFDQVLTYCHFNLHNQNLCTLPMKDEKKKLSLMEYCKSKSIPLMAAAPLSMGLLTHNTPPFWHPASVELKQACRIAGEIAADNGVNLPMLATLFALAHDDISCTLIGMGCERDVENAMTAIERFSKIENTESSISNMNSTNDGGKALRKEIQIKLRPVLTDTESKVLQIILNEKNGPFAQIWKSNGQSWDGMKEADMFWDQVQGGKEAADKNMRQRSLSKH</sequence>
<dbReference type="SUPFAM" id="SSF51430">
    <property type="entry name" value="NAD(P)-linked oxidoreductase"/>
    <property type="match status" value="1"/>
</dbReference>
<organism evidence="2 3">
    <name type="scientific">Chaetoceros tenuissimus</name>
    <dbReference type="NCBI Taxonomy" id="426638"/>
    <lineage>
        <taxon>Eukaryota</taxon>
        <taxon>Sar</taxon>
        <taxon>Stramenopiles</taxon>
        <taxon>Ochrophyta</taxon>
        <taxon>Bacillariophyta</taxon>
        <taxon>Coscinodiscophyceae</taxon>
        <taxon>Chaetocerotophycidae</taxon>
        <taxon>Chaetocerotales</taxon>
        <taxon>Chaetocerotaceae</taxon>
        <taxon>Chaetoceros</taxon>
    </lineage>
</organism>
<dbReference type="InterPro" id="IPR036812">
    <property type="entry name" value="NAD(P)_OxRdtase_dom_sf"/>
</dbReference>
<accession>A0AAD3D2E8</accession>
<dbReference type="EMBL" id="BLLK01000047">
    <property type="protein sequence ID" value="GFH54869.1"/>
    <property type="molecule type" value="Genomic_DNA"/>
</dbReference>
<gene>
    <name evidence="2" type="ORF">CTEN210_11345</name>
</gene>
<evidence type="ECO:0000313" key="2">
    <source>
        <dbReference type="EMBL" id="GFH54869.1"/>
    </source>
</evidence>
<dbReference type="InterPro" id="IPR023210">
    <property type="entry name" value="NADP_OxRdtase_dom"/>
</dbReference>
<protein>
    <submittedName>
        <fullName evidence="2">D-threo-aldose 1-dehydrogenase</fullName>
    </submittedName>
</protein>
<dbReference type="InterPro" id="IPR020471">
    <property type="entry name" value="AKR"/>
</dbReference>